<feature type="transmembrane region" description="Helical" evidence="1">
    <location>
        <begin position="41"/>
        <end position="67"/>
    </location>
</feature>
<evidence type="ECO:0000313" key="3">
    <source>
        <dbReference type="Proteomes" id="UP000234341"/>
    </source>
</evidence>
<protein>
    <recommendedName>
        <fullName evidence="4">Superinfection immunity protein</fullName>
    </recommendedName>
</protein>
<sequence>MEQLNYWWDLLAANWQVLVAVLVVVYFVPSVVATLRQHRHLAAIVALNILLGWTFLGWTVSLVWALMNQQKLPSQRLATRQEPTYRE</sequence>
<dbReference type="Proteomes" id="UP000234341">
    <property type="component" value="Unassembled WGS sequence"/>
</dbReference>
<name>A0A2N5CB58_9BURK</name>
<proteinExistence type="predicted"/>
<reference evidence="2 3" key="1">
    <citation type="submission" date="2017-12" db="EMBL/GenBank/DDBJ databases">
        <title>Genome sequence of the active heterotrophic nitrifier-denitrifier, Cupriavidus pauculus UM1.</title>
        <authorList>
            <person name="Putonti C."/>
            <person name="Castignetti D."/>
        </authorList>
    </citation>
    <scope>NUCLEOTIDE SEQUENCE [LARGE SCALE GENOMIC DNA]</scope>
    <source>
        <strain evidence="2 3">UM1</strain>
    </source>
</reference>
<organism evidence="2 3">
    <name type="scientific">Cupriavidus pauculus</name>
    <dbReference type="NCBI Taxonomy" id="82633"/>
    <lineage>
        <taxon>Bacteria</taxon>
        <taxon>Pseudomonadati</taxon>
        <taxon>Pseudomonadota</taxon>
        <taxon>Betaproteobacteria</taxon>
        <taxon>Burkholderiales</taxon>
        <taxon>Burkholderiaceae</taxon>
        <taxon>Cupriavidus</taxon>
    </lineage>
</organism>
<dbReference type="AlphaFoldDB" id="A0A2N5CB58"/>
<dbReference type="OrthoDB" id="9814116at2"/>
<dbReference type="EMBL" id="PJRP01000007">
    <property type="protein sequence ID" value="PLP99453.1"/>
    <property type="molecule type" value="Genomic_DNA"/>
</dbReference>
<dbReference type="Pfam" id="PF14373">
    <property type="entry name" value="Imm_superinfect"/>
    <property type="match status" value="1"/>
</dbReference>
<evidence type="ECO:0000313" key="2">
    <source>
        <dbReference type="EMBL" id="PLP99453.1"/>
    </source>
</evidence>
<accession>A0A2N5CB58</accession>
<evidence type="ECO:0000256" key="1">
    <source>
        <dbReference type="SAM" id="Phobius"/>
    </source>
</evidence>
<gene>
    <name evidence="2" type="ORF">CYJ10_16645</name>
</gene>
<keyword evidence="1" id="KW-0472">Membrane</keyword>
<keyword evidence="1" id="KW-0812">Transmembrane</keyword>
<dbReference type="RefSeq" id="WP_101682598.1">
    <property type="nucleotide sequence ID" value="NZ_PJRP01000007.1"/>
</dbReference>
<keyword evidence="1" id="KW-1133">Transmembrane helix</keyword>
<feature type="transmembrane region" description="Helical" evidence="1">
    <location>
        <begin position="6"/>
        <end position="29"/>
    </location>
</feature>
<evidence type="ECO:0008006" key="4">
    <source>
        <dbReference type="Google" id="ProtNLM"/>
    </source>
</evidence>
<dbReference type="InterPro" id="IPR016410">
    <property type="entry name" value="Phage_imm"/>
</dbReference>
<comment type="caution">
    <text evidence="2">The sequence shown here is derived from an EMBL/GenBank/DDBJ whole genome shotgun (WGS) entry which is preliminary data.</text>
</comment>